<dbReference type="PIRSF" id="PIRSF037514">
    <property type="entry name" value="Rab_ger_ger_transf_A_fun"/>
    <property type="match status" value="1"/>
</dbReference>
<accession>A0A4Q1BR59</accession>
<evidence type="ECO:0000256" key="3">
    <source>
        <dbReference type="SAM" id="MobiDB-lite"/>
    </source>
</evidence>
<dbReference type="InParanoid" id="A0A4Q1BR59"/>
<dbReference type="PANTHER" id="PTHR11787">
    <property type="entry name" value="RAB GDP-DISSOCIATION INHIBITOR"/>
    <property type="match status" value="1"/>
</dbReference>
<dbReference type="FunCoup" id="A0A4Q1BR59">
    <property type="interactions" value="115"/>
</dbReference>
<dbReference type="Gene3D" id="3.30.519.10">
    <property type="entry name" value="Guanine Nucleotide Dissociation Inhibitor, domain 2"/>
    <property type="match status" value="1"/>
</dbReference>
<dbReference type="Proteomes" id="UP000289152">
    <property type="component" value="Unassembled WGS sequence"/>
</dbReference>
<dbReference type="OrthoDB" id="9446342at2759"/>
<feature type="region of interest" description="Disordered" evidence="3">
    <location>
        <begin position="359"/>
        <end position="379"/>
    </location>
</feature>
<dbReference type="SUPFAM" id="SSF54373">
    <property type="entry name" value="FAD-linked reductases, C-terminal domain"/>
    <property type="match status" value="1"/>
</dbReference>
<dbReference type="VEuPathDB" id="FungiDB:TREMEDRAFT_70116"/>
<dbReference type="GO" id="GO:0005829">
    <property type="term" value="C:cytosol"/>
    <property type="evidence" value="ECO:0007669"/>
    <property type="project" value="TreeGrafter"/>
</dbReference>
<dbReference type="Pfam" id="PF00996">
    <property type="entry name" value="GDI"/>
    <property type="match status" value="1"/>
</dbReference>
<keyword evidence="5" id="KW-1185">Reference proteome</keyword>
<dbReference type="AlphaFoldDB" id="A0A4Q1BR59"/>
<gene>
    <name evidence="4" type="ORF">M231_02279</name>
</gene>
<dbReference type="InterPro" id="IPR017230">
    <property type="entry name" value="Mrs6"/>
</dbReference>
<dbReference type="Gene3D" id="3.50.50.60">
    <property type="entry name" value="FAD/NAD(P)-binding domain"/>
    <property type="match status" value="1"/>
</dbReference>
<reference evidence="4 5" key="1">
    <citation type="submission" date="2016-06" db="EMBL/GenBank/DDBJ databases">
        <title>Evolution of pathogenesis and genome organization in the Tremellales.</title>
        <authorList>
            <person name="Cuomo C."/>
            <person name="Litvintseva A."/>
            <person name="Heitman J."/>
            <person name="Chen Y."/>
            <person name="Sun S."/>
            <person name="Springer D."/>
            <person name="Dromer F."/>
            <person name="Young S."/>
            <person name="Zeng Q."/>
            <person name="Chapman S."/>
            <person name="Gujja S."/>
            <person name="Saif S."/>
            <person name="Birren B."/>
        </authorList>
    </citation>
    <scope>NUCLEOTIDE SEQUENCE [LARGE SCALE GENOMIC DNA]</scope>
    <source>
        <strain evidence="4 5">ATCC 28783</strain>
    </source>
</reference>
<dbReference type="PANTHER" id="PTHR11787:SF4">
    <property type="entry name" value="CHM, RAB ESCORT PROTEIN 1"/>
    <property type="match status" value="1"/>
</dbReference>
<dbReference type="Gene3D" id="1.10.405.10">
    <property type="entry name" value="Guanine Nucleotide Dissociation Inhibitor, domain 1"/>
    <property type="match status" value="1"/>
</dbReference>
<sequence length="515" mass="56695">MSPSELESDTYDVVVIGTNLSGSIVAASLAKAGKSILHIDPNEYYGSSHSSLTLDELIQWSSLHSSPSLTSHQYSQASTSTLTPSLHSDRRRYALSLYPAILPSRGSMIQTLIDSEVSKYVSFRLLGSVSVYNSTQPLNSSGEKEETGMVKNSKEVKVRRVPGSKEDIFKDTSINLRDKRKLMKFLLWASGSYEITTVFMENKHKRMGEFLKDVFGLDVKLADQICYAIAHCDDPEEKVERVLGRMNRYLKSIGRYGSGAFLVGQYGSAGEVAQGFCRACAVYGGTYVLGPSAKLESISASEDGVILRLPCHPRDIKASKVISTAEHLPENLRPAAAEVIITTAQCIAILPSFPELLRQSRGSSEGTQTEEEGSEENEDTAVLLFPPEGEMGLVRALIMGEGTGSCPPRQWILYLSSVVSESTPPKCLEPYLSRLSSEPLFSAFYFSHRPKYDIPAEKLLPSDKNIVLLRPCESLDMTEGMDWEAKQAEAAFWQVVGKDGQVGYFEKTEEGEESE</sequence>
<protein>
    <recommendedName>
        <fullName evidence="2">Rab proteins geranylgeranyltransferase</fullName>
    </recommendedName>
</protein>
<organism evidence="4 5">
    <name type="scientific">Tremella mesenterica</name>
    <name type="common">Jelly fungus</name>
    <dbReference type="NCBI Taxonomy" id="5217"/>
    <lineage>
        <taxon>Eukaryota</taxon>
        <taxon>Fungi</taxon>
        <taxon>Dikarya</taxon>
        <taxon>Basidiomycota</taxon>
        <taxon>Agaricomycotina</taxon>
        <taxon>Tremellomycetes</taxon>
        <taxon>Tremellales</taxon>
        <taxon>Tremellaceae</taxon>
        <taxon>Tremella</taxon>
    </lineage>
</organism>
<evidence type="ECO:0000256" key="1">
    <source>
        <dbReference type="ARBA" id="ARBA00005593"/>
    </source>
</evidence>
<comment type="similarity">
    <text evidence="1 2">Belongs to the Rab GDI family.</text>
</comment>
<dbReference type="InterPro" id="IPR036188">
    <property type="entry name" value="FAD/NAD-bd_sf"/>
</dbReference>
<dbReference type="GO" id="GO:0005092">
    <property type="term" value="F:GDP-dissociation inhibitor activity"/>
    <property type="evidence" value="ECO:0007669"/>
    <property type="project" value="UniProtKB-UniRule"/>
</dbReference>
<feature type="compositionally biased region" description="Acidic residues" evidence="3">
    <location>
        <begin position="368"/>
        <end position="379"/>
    </location>
</feature>
<dbReference type="SUPFAM" id="SSF51905">
    <property type="entry name" value="FAD/NAD(P)-binding domain"/>
    <property type="match status" value="1"/>
</dbReference>
<dbReference type="GO" id="GO:0016192">
    <property type="term" value="P:vesicle-mediated transport"/>
    <property type="evidence" value="ECO:0007669"/>
    <property type="project" value="TreeGrafter"/>
</dbReference>
<dbReference type="EMBL" id="SDIL01000018">
    <property type="protein sequence ID" value="RXK40446.1"/>
    <property type="molecule type" value="Genomic_DNA"/>
</dbReference>
<name>A0A4Q1BR59_TREME</name>
<dbReference type="STRING" id="5217.A0A4Q1BR59"/>
<dbReference type="InterPro" id="IPR018203">
    <property type="entry name" value="GDP_dissociation_inhibitor"/>
</dbReference>
<evidence type="ECO:0000256" key="2">
    <source>
        <dbReference type="PIRNR" id="PIRNR037514"/>
    </source>
</evidence>
<dbReference type="GO" id="GO:0005968">
    <property type="term" value="C:Rab-protein geranylgeranyltransferase complex"/>
    <property type="evidence" value="ECO:0007669"/>
    <property type="project" value="TreeGrafter"/>
</dbReference>
<dbReference type="PRINTS" id="PR00891">
    <property type="entry name" value="RABGDIREP"/>
</dbReference>
<evidence type="ECO:0000313" key="5">
    <source>
        <dbReference type="Proteomes" id="UP000289152"/>
    </source>
</evidence>
<dbReference type="GO" id="GO:0007264">
    <property type="term" value="P:small GTPase-mediated signal transduction"/>
    <property type="evidence" value="ECO:0007669"/>
    <property type="project" value="UniProtKB-UniRule"/>
</dbReference>
<dbReference type="GO" id="GO:0005634">
    <property type="term" value="C:nucleus"/>
    <property type="evidence" value="ECO:0007669"/>
    <property type="project" value="TreeGrafter"/>
</dbReference>
<comment type="caution">
    <text evidence="4">The sequence shown here is derived from an EMBL/GenBank/DDBJ whole genome shotgun (WGS) entry which is preliminary data.</text>
</comment>
<evidence type="ECO:0000313" key="4">
    <source>
        <dbReference type="EMBL" id="RXK40446.1"/>
    </source>
</evidence>
<proteinExistence type="inferred from homology"/>